<dbReference type="PANTHER" id="PTHR43133:SF8">
    <property type="entry name" value="RNA POLYMERASE SIGMA FACTOR HI_1459-RELATED"/>
    <property type="match status" value="1"/>
</dbReference>
<keyword evidence="3" id="KW-0238">DNA-binding</keyword>
<feature type="domain" description="RNA polymerase sigma-70 region 2" evidence="5">
    <location>
        <begin position="36"/>
        <end position="105"/>
    </location>
</feature>
<name>A0A5C5V9N9_9BACT</name>
<proteinExistence type="predicted"/>
<dbReference type="NCBIfam" id="TIGR02937">
    <property type="entry name" value="sigma70-ECF"/>
    <property type="match status" value="1"/>
</dbReference>
<evidence type="ECO:0000256" key="3">
    <source>
        <dbReference type="ARBA" id="ARBA00023125"/>
    </source>
</evidence>
<evidence type="ECO:0000313" key="6">
    <source>
        <dbReference type="EMBL" id="TWT35304.1"/>
    </source>
</evidence>
<keyword evidence="2" id="KW-0731">Sigma factor</keyword>
<dbReference type="InterPro" id="IPR013325">
    <property type="entry name" value="RNA_pol_sigma_r2"/>
</dbReference>
<dbReference type="RefSeq" id="WP_146561368.1">
    <property type="nucleotide sequence ID" value="NZ_SIHJ01000001.1"/>
</dbReference>
<dbReference type="EMBL" id="SIHJ01000001">
    <property type="protein sequence ID" value="TWT35304.1"/>
    <property type="molecule type" value="Genomic_DNA"/>
</dbReference>
<dbReference type="SUPFAM" id="SSF88946">
    <property type="entry name" value="Sigma2 domain of RNA polymerase sigma factors"/>
    <property type="match status" value="1"/>
</dbReference>
<dbReference type="GO" id="GO:0006352">
    <property type="term" value="P:DNA-templated transcription initiation"/>
    <property type="evidence" value="ECO:0007669"/>
    <property type="project" value="InterPro"/>
</dbReference>
<dbReference type="InterPro" id="IPR014284">
    <property type="entry name" value="RNA_pol_sigma-70_dom"/>
</dbReference>
<evidence type="ECO:0000256" key="4">
    <source>
        <dbReference type="ARBA" id="ARBA00023163"/>
    </source>
</evidence>
<accession>A0A5C5V9N9</accession>
<dbReference type="InterPro" id="IPR007627">
    <property type="entry name" value="RNA_pol_sigma70_r2"/>
</dbReference>
<comment type="caution">
    <text evidence="6">The sequence shown here is derived from an EMBL/GenBank/DDBJ whole genome shotgun (WGS) entry which is preliminary data.</text>
</comment>
<keyword evidence="7" id="KW-1185">Reference proteome</keyword>
<evidence type="ECO:0000256" key="2">
    <source>
        <dbReference type="ARBA" id="ARBA00023082"/>
    </source>
</evidence>
<evidence type="ECO:0000313" key="7">
    <source>
        <dbReference type="Proteomes" id="UP000316714"/>
    </source>
</evidence>
<dbReference type="GO" id="GO:0016987">
    <property type="term" value="F:sigma factor activity"/>
    <property type="evidence" value="ECO:0007669"/>
    <property type="project" value="UniProtKB-KW"/>
</dbReference>
<protein>
    <submittedName>
        <fullName evidence="6">RNA polymerase sigma factor</fullName>
    </submittedName>
</protein>
<dbReference type="Gene3D" id="1.10.1740.10">
    <property type="match status" value="1"/>
</dbReference>
<evidence type="ECO:0000259" key="5">
    <source>
        <dbReference type="Pfam" id="PF04542"/>
    </source>
</evidence>
<dbReference type="InterPro" id="IPR039425">
    <property type="entry name" value="RNA_pol_sigma-70-like"/>
</dbReference>
<dbReference type="OrthoDB" id="254728at2"/>
<sequence length="253" mass="29034">MESWDDRLSRIPTLWSMVRRAHGDGQTEVGEAQRELLERYGGAVRRYALAALRNEEAADDVFQEFALRFVRGDFQKANPEKGRFRSFLKTTVYHLIVDYQRKKKRGAREAQMGDDAPEPVAADEESMGELFNESWRDDLLSRTWESLETLEQTTGKPYHTALRLRVEHPEARSPELAELLSDRLGKPMKAGAARVLLHRSREAFADLLLEEVAHSLDDASMQRLEEELIDLNLLEYCRPAFEKKASAEAEEPS</sequence>
<dbReference type="PANTHER" id="PTHR43133">
    <property type="entry name" value="RNA POLYMERASE ECF-TYPE SIGMA FACTO"/>
    <property type="match status" value="1"/>
</dbReference>
<dbReference type="AlphaFoldDB" id="A0A5C5V9N9"/>
<dbReference type="GO" id="GO:0003677">
    <property type="term" value="F:DNA binding"/>
    <property type="evidence" value="ECO:0007669"/>
    <property type="project" value="UniProtKB-KW"/>
</dbReference>
<organism evidence="6 7">
    <name type="scientific">Posidoniimonas corsicana</name>
    <dbReference type="NCBI Taxonomy" id="1938618"/>
    <lineage>
        <taxon>Bacteria</taxon>
        <taxon>Pseudomonadati</taxon>
        <taxon>Planctomycetota</taxon>
        <taxon>Planctomycetia</taxon>
        <taxon>Pirellulales</taxon>
        <taxon>Lacipirellulaceae</taxon>
        <taxon>Posidoniimonas</taxon>
    </lineage>
</organism>
<dbReference type="Pfam" id="PF04542">
    <property type="entry name" value="Sigma70_r2"/>
    <property type="match status" value="1"/>
</dbReference>
<keyword evidence="1" id="KW-0805">Transcription regulation</keyword>
<gene>
    <name evidence="6" type="ORF">KOR34_01930</name>
</gene>
<evidence type="ECO:0000256" key="1">
    <source>
        <dbReference type="ARBA" id="ARBA00023015"/>
    </source>
</evidence>
<reference evidence="6 7" key="1">
    <citation type="submission" date="2019-02" db="EMBL/GenBank/DDBJ databases">
        <title>Deep-cultivation of Planctomycetes and their phenomic and genomic characterization uncovers novel biology.</title>
        <authorList>
            <person name="Wiegand S."/>
            <person name="Jogler M."/>
            <person name="Boedeker C."/>
            <person name="Pinto D."/>
            <person name="Vollmers J."/>
            <person name="Rivas-Marin E."/>
            <person name="Kohn T."/>
            <person name="Peeters S.H."/>
            <person name="Heuer A."/>
            <person name="Rast P."/>
            <person name="Oberbeckmann S."/>
            <person name="Bunk B."/>
            <person name="Jeske O."/>
            <person name="Meyerdierks A."/>
            <person name="Storesund J.E."/>
            <person name="Kallscheuer N."/>
            <person name="Luecker S."/>
            <person name="Lage O.M."/>
            <person name="Pohl T."/>
            <person name="Merkel B.J."/>
            <person name="Hornburger P."/>
            <person name="Mueller R.-W."/>
            <person name="Bruemmer F."/>
            <person name="Labrenz M."/>
            <person name="Spormann A.M."/>
            <person name="Op Den Camp H."/>
            <person name="Overmann J."/>
            <person name="Amann R."/>
            <person name="Jetten M.S.M."/>
            <person name="Mascher T."/>
            <person name="Medema M.H."/>
            <person name="Devos D.P."/>
            <person name="Kaster A.-K."/>
            <person name="Ovreas L."/>
            <person name="Rohde M."/>
            <person name="Galperin M.Y."/>
            <person name="Jogler C."/>
        </authorList>
    </citation>
    <scope>NUCLEOTIDE SEQUENCE [LARGE SCALE GENOMIC DNA]</scope>
    <source>
        <strain evidence="6 7">KOR34</strain>
    </source>
</reference>
<keyword evidence="4" id="KW-0804">Transcription</keyword>
<dbReference type="Proteomes" id="UP000316714">
    <property type="component" value="Unassembled WGS sequence"/>
</dbReference>